<accession>A0A2U8GZY8</accession>
<evidence type="ECO:0000256" key="11">
    <source>
        <dbReference type="SAM" id="Phobius"/>
    </source>
</evidence>
<feature type="domain" description="PAS" evidence="12">
    <location>
        <begin position="148"/>
        <end position="192"/>
    </location>
</feature>
<reference evidence="15 16" key="1">
    <citation type="submission" date="2017-06" db="EMBL/GenBank/DDBJ databases">
        <title>Azoarcus sp. TSNA42 complete genome sequence.</title>
        <authorList>
            <person name="Woo J.-H."/>
            <person name="Kim H.-S."/>
        </authorList>
    </citation>
    <scope>NUCLEOTIDE SEQUENCE [LARGE SCALE GENOMIC DNA]</scope>
    <source>
        <strain evidence="15 16">TSNA42</strain>
    </source>
</reference>
<evidence type="ECO:0000259" key="14">
    <source>
        <dbReference type="PROSITE" id="PS50887"/>
    </source>
</evidence>
<dbReference type="Pfam" id="PF13426">
    <property type="entry name" value="PAS_9"/>
    <property type="match status" value="1"/>
</dbReference>
<dbReference type="SMART" id="SM00267">
    <property type="entry name" value="GGDEF"/>
    <property type="match status" value="1"/>
</dbReference>
<evidence type="ECO:0000256" key="3">
    <source>
        <dbReference type="ARBA" id="ARBA00022679"/>
    </source>
</evidence>
<organism evidence="15 16">
    <name type="scientific">Parazoarcus communis</name>
    <dbReference type="NCBI Taxonomy" id="41977"/>
    <lineage>
        <taxon>Bacteria</taxon>
        <taxon>Pseudomonadati</taxon>
        <taxon>Pseudomonadota</taxon>
        <taxon>Betaproteobacteria</taxon>
        <taxon>Rhodocyclales</taxon>
        <taxon>Zoogloeaceae</taxon>
        <taxon>Parazoarcus</taxon>
    </lineage>
</organism>
<dbReference type="GO" id="GO:0016301">
    <property type="term" value="F:kinase activity"/>
    <property type="evidence" value="ECO:0007669"/>
    <property type="project" value="UniProtKB-KW"/>
</dbReference>
<dbReference type="Gene3D" id="3.30.450.20">
    <property type="entry name" value="PAS domain"/>
    <property type="match status" value="2"/>
</dbReference>
<evidence type="ECO:0000256" key="7">
    <source>
        <dbReference type="ARBA" id="ARBA00022840"/>
    </source>
</evidence>
<keyword evidence="2" id="KW-0597">Phosphoprotein</keyword>
<dbReference type="CDD" id="cd00130">
    <property type="entry name" value="PAS"/>
    <property type="match status" value="2"/>
</dbReference>
<dbReference type="GO" id="GO:0005524">
    <property type="term" value="F:ATP binding"/>
    <property type="evidence" value="ECO:0007669"/>
    <property type="project" value="UniProtKB-KW"/>
</dbReference>
<dbReference type="SUPFAM" id="SSF55073">
    <property type="entry name" value="Nucleotide cyclase"/>
    <property type="match status" value="1"/>
</dbReference>
<dbReference type="PROSITE" id="PS50887">
    <property type="entry name" value="GGDEF"/>
    <property type="match status" value="1"/>
</dbReference>
<keyword evidence="9" id="KW-0902">Two-component regulatory system</keyword>
<dbReference type="GO" id="GO:0000160">
    <property type="term" value="P:phosphorelay signal transduction system"/>
    <property type="evidence" value="ECO:0007669"/>
    <property type="project" value="UniProtKB-KW"/>
</dbReference>
<dbReference type="PANTHER" id="PTHR46663:SF3">
    <property type="entry name" value="SLL0267 PROTEIN"/>
    <property type="match status" value="1"/>
</dbReference>
<dbReference type="SMART" id="SM00091">
    <property type="entry name" value="PAS"/>
    <property type="match status" value="2"/>
</dbReference>
<keyword evidence="7" id="KW-0067">ATP-binding</keyword>
<evidence type="ECO:0000256" key="4">
    <source>
        <dbReference type="ARBA" id="ARBA00022692"/>
    </source>
</evidence>
<dbReference type="InterPro" id="IPR001610">
    <property type="entry name" value="PAC"/>
</dbReference>
<evidence type="ECO:0000256" key="8">
    <source>
        <dbReference type="ARBA" id="ARBA00022989"/>
    </source>
</evidence>
<dbReference type="Proteomes" id="UP000244902">
    <property type="component" value="Chromosome"/>
</dbReference>
<dbReference type="NCBIfam" id="TIGR00254">
    <property type="entry name" value="GGDEF"/>
    <property type="match status" value="1"/>
</dbReference>
<evidence type="ECO:0000256" key="6">
    <source>
        <dbReference type="ARBA" id="ARBA00022777"/>
    </source>
</evidence>
<comment type="subcellular location">
    <subcellularLocation>
        <location evidence="1">Membrane</location>
        <topology evidence="1">Multi-pass membrane protein</topology>
    </subcellularLocation>
</comment>
<evidence type="ECO:0000256" key="2">
    <source>
        <dbReference type="ARBA" id="ARBA00022553"/>
    </source>
</evidence>
<evidence type="ECO:0000256" key="5">
    <source>
        <dbReference type="ARBA" id="ARBA00022741"/>
    </source>
</evidence>
<name>A0A2U8GZY8_9RHOO</name>
<dbReference type="Pfam" id="PF13493">
    <property type="entry name" value="DUF4118"/>
    <property type="match status" value="1"/>
</dbReference>
<dbReference type="AlphaFoldDB" id="A0A2U8GZY8"/>
<dbReference type="PANTHER" id="PTHR46663">
    <property type="entry name" value="DIGUANYLATE CYCLASE DGCT-RELATED"/>
    <property type="match status" value="1"/>
</dbReference>
<protein>
    <recommendedName>
        <fullName evidence="17">Histidine kinase</fullName>
    </recommendedName>
</protein>
<feature type="domain" description="PAS" evidence="12">
    <location>
        <begin position="275"/>
        <end position="335"/>
    </location>
</feature>
<evidence type="ECO:0008006" key="17">
    <source>
        <dbReference type="Google" id="ProtNLM"/>
    </source>
</evidence>
<feature type="domain" description="GGDEF" evidence="14">
    <location>
        <begin position="434"/>
        <end position="567"/>
    </location>
</feature>
<keyword evidence="8 11" id="KW-1133">Transmembrane helix</keyword>
<evidence type="ECO:0000256" key="1">
    <source>
        <dbReference type="ARBA" id="ARBA00004141"/>
    </source>
</evidence>
<dbReference type="GO" id="GO:0016020">
    <property type="term" value="C:membrane"/>
    <property type="evidence" value="ECO:0007669"/>
    <property type="project" value="UniProtKB-SubCell"/>
</dbReference>
<dbReference type="InterPro" id="IPR000160">
    <property type="entry name" value="GGDEF_dom"/>
</dbReference>
<evidence type="ECO:0000259" key="13">
    <source>
        <dbReference type="PROSITE" id="PS50113"/>
    </source>
</evidence>
<dbReference type="GO" id="GO:0006355">
    <property type="term" value="P:regulation of DNA-templated transcription"/>
    <property type="evidence" value="ECO:0007669"/>
    <property type="project" value="InterPro"/>
</dbReference>
<evidence type="ECO:0000259" key="12">
    <source>
        <dbReference type="PROSITE" id="PS50112"/>
    </source>
</evidence>
<dbReference type="Pfam" id="PF00990">
    <property type="entry name" value="GGDEF"/>
    <property type="match status" value="1"/>
</dbReference>
<keyword evidence="4 11" id="KW-0812">Transmembrane</keyword>
<dbReference type="InterPro" id="IPR000700">
    <property type="entry name" value="PAS-assoc_C"/>
</dbReference>
<dbReference type="EMBL" id="CP022188">
    <property type="protein sequence ID" value="AWI78883.1"/>
    <property type="molecule type" value="Genomic_DNA"/>
</dbReference>
<proteinExistence type="predicted"/>
<feature type="domain" description="PAC" evidence="13">
    <location>
        <begin position="222"/>
        <end position="274"/>
    </location>
</feature>
<keyword evidence="3" id="KW-0808">Transferase</keyword>
<dbReference type="InterPro" id="IPR038318">
    <property type="entry name" value="KdpD_sf"/>
</dbReference>
<dbReference type="InterPro" id="IPR052163">
    <property type="entry name" value="DGC-Regulatory_Protein"/>
</dbReference>
<feature type="transmembrane region" description="Helical" evidence="11">
    <location>
        <begin position="97"/>
        <end position="117"/>
    </location>
</feature>
<evidence type="ECO:0000256" key="10">
    <source>
        <dbReference type="ARBA" id="ARBA00023136"/>
    </source>
</evidence>
<dbReference type="CDD" id="cd01949">
    <property type="entry name" value="GGDEF"/>
    <property type="match status" value="1"/>
</dbReference>
<feature type="transmembrane region" description="Helical" evidence="11">
    <location>
        <begin position="123"/>
        <end position="141"/>
    </location>
</feature>
<dbReference type="FunFam" id="3.30.70.270:FF:000001">
    <property type="entry name" value="Diguanylate cyclase domain protein"/>
    <property type="match status" value="1"/>
</dbReference>
<dbReference type="Gene3D" id="1.20.120.620">
    <property type="entry name" value="Backbone structure of the membrane domain of e. Coli histidine kinase receptor kdpd"/>
    <property type="match status" value="1"/>
</dbReference>
<dbReference type="Gene3D" id="3.30.70.270">
    <property type="match status" value="1"/>
</dbReference>
<keyword evidence="5" id="KW-0547">Nucleotide-binding</keyword>
<keyword evidence="10 11" id="KW-0472">Membrane</keyword>
<sequence length="571" mass="64090">MRARVTASYQGRTRQLRCCRKVRVPSRARPTDDTYPMPASEAFSRRHLALAFAILMPFLALALQLRLWTSIEPLAFVLFYPALVVSSWIGGRSGGTIALILSIVLADWFFMAPLQSLRVDDPAHIARIVAFSLIGILIIYAHHRFQLRTERYQNTTENIDDVVWVLDAETQRLRYVSPSIVKQLGFAPAEIMALPIESALTPTIAAQVRCLAAGDTALGNTVTEEVRKTRKDGSTVWTEVVMTQARNQRTGKQEVHGVSRNITARKYAEEQLKVSEQRMRKMLDNIPTAIACCTLGSKAEIVFLNRQFVRIFGYSLDEIPDLGTWEQLSYPDEQSRRNLTLPWEMAVGTIPRESAEGMESRILCKNGSMRDVLINADRLEDMMLVSFTDITERKQAEQRLRHMAQHDALTDLPNRVLFDEHVSVALATARREGSRFGLMFIDLDHFKKVNDTMGHRIGDLLLLEVSQRLRQAVRESDIPARLGGDEFVVLLQHVHHAGDALRVAEKIRTRLGEPFSIENNTFSISASLGIAIYPDHGKDSISLARNADTAMYHAKQSGRNAITLSESGAAA</sequence>
<dbReference type="InterPro" id="IPR043128">
    <property type="entry name" value="Rev_trsase/Diguanyl_cyclase"/>
</dbReference>
<evidence type="ECO:0000256" key="9">
    <source>
        <dbReference type="ARBA" id="ARBA00023012"/>
    </source>
</evidence>
<dbReference type="Pfam" id="PF13188">
    <property type="entry name" value="PAS_8"/>
    <property type="match status" value="1"/>
</dbReference>
<gene>
    <name evidence="15" type="ORF">CEW87_05625</name>
</gene>
<feature type="transmembrane region" description="Helical" evidence="11">
    <location>
        <begin position="47"/>
        <end position="67"/>
    </location>
</feature>
<evidence type="ECO:0000313" key="15">
    <source>
        <dbReference type="EMBL" id="AWI78883.1"/>
    </source>
</evidence>
<dbReference type="PROSITE" id="PS50112">
    <property type="entry name" value="PAS"/>
    <property type="match status" value="2"/>
</dbReference>
<dbReference type="PROSITE" id="PS50113">
    <property type="entry name" value="PAC"/>
    <property type="match status" value="1"/>
</dbReference>
<dbReference type="InterPro" id="IPR000014">
    <property type="entry name" value="PAS"/>
</dbReference>
<dbReference type="InterPro" id="IPR035965">
    <property type="entry name" value="PAS-like_dom_sf"/>
</dbReference>
<dbReference type="NCBIfam" id="TIGR00229">
    <property type="entry name" value="sensory_box"/>
    <property type="match status" value="2"/>
</dbReference>
<dbReference type="SMART" id="SM00086">
    <property type="entry name" value="PAC"/>
    <property type="match status" value="2"/>
</dbReference>
<evidence type="ECO:0000313" key="16">
    <source>
        <dbReference type="Proteomes" id="UP000244902"/>
    </source>
</evidence>
<dbReference type="SUPFAM" id="SSF55785">
    <property type="entry name" value="PYP-like sensor domain (PAS domain)"/>
    <property type="match status" value="2"/>
</dbReference>
<keyword evidence="6" id="KW-0418">Kinase</keyword>
<dbReference type="InterPro" id="IPR025201">
    <property type="entry name" value="KdpD_TM"/>
</dbReference>
<dbReference type="InterPro" id="IPR029787">
    <property type="entry name" value="Nucleotide_cyclase"/>
</dbReference>